<keyword evidence="7 9" id="KW-0413">Isomerase</keyword>
<dbReference type="NCBIfam" id="TIGR00652">
    <property type="entry name" value="DapF"/>
    <property type="match status" value="1"/>
</dbReference>
<evidence type="ECO:0000256" key="6">
    <source>
        <dbReference type="ARBA" id="ARBA00023154"/>
    </source>
</evidence>
<keyword evidence="6 9" id="KW-0457">Lysine biosynthesis</keyword>
<evidence type="ECO:0000256" key="7">
    <source>
        <dbReference type="ARBA" id="ARBA00023235"/>
    </source>
</evidence>
<sequence>MGALANQPFVKMNGIGNEIVVVDLRKGAPAIAPEEARAAASPQGAPYDQLMALYPPRIAGTDGFIRIYNNDGSEAGACGNGMRCLASLVFNESGKDALTFETKAGILNCWKAGDGLYTVDMGPPRFKWNEIPLAEEFRDTRAIELQIGPIDKPVLHSPAVVNMGNPHAIFWVDDVNAYDLAKFGPLLENHPIFPERANITLAHIVSREHIVIRTWERGAGLTKACGSAACATAVAAARLKRTERKVRVTLPGGELTIEWRADNDHVLMTGPVEFEFAGTFDPQLFDKAPAP</sequence>
<comment type="pathway">
    <text evidence="1 9">Amino-acid biosynthesis; L-lysine biosynthesis via DAP pathway; DL-2,6-diaminopimelate from LL-2,6-diaminopimelate: step 1/1.</text>
</comment>
<dbReference type="KEGG" id="ptaw:DW352_19885"/>
<feature type="binding site" evidence="9">
    <location>
        <position position="49"/>
    </location>
    <ligand>
        <name>substrate</name>
    </ligand>
</feature>
<evidence type="ECO:0000313" key="11">
    <source>
        <dbReference type="EMBL" id="AXK82582.1"/>
    </source>
</evidence>
<dbReference type="FunFam" id="3.10.310.10:FF:000004">
    <property type="entry name" value="Diaminopimelate epimerase"/>
    <property type="match status" value="1"/>
</dbReference>
<dbReference type="EC" id="5.1.1.7" evidence="3 9"/>
<dbReference type="InterPro" id="IPR018510">
    <property type="entry name" value="DAP_epimerase_AS"/>
</dbReference>
<evidence type="ECO:0000256" key="1">
    <source>
        <dbReference type="ARBA" id="ARBA00005196"/>
    </source>
</evidence>
<dbReference type="AlphaFoldDB" id="A0A346A085"/>
<feature type="binding site" evidence="9">
    <location>
        <position position="69"/>
    </location>
    <ligand>
        <name>substrate</name>
    </ligand>
</feature>
<dbReference type="GO" id="GO:0005829">
    <property type="term" value="C:cytosol"/>
    <property type="evidence" value="ECO:0007669"/>
    <property type="project" value="TreeGrafter"/>
</dbReference>
<dbReference type="RefSeq" id="WP_115692961.1">
    <property type="nucleotide sequence ID" value="NZ_CP031417.1"/>
</dbReference>
<evidence type="ECO:0000256" key="3">
    <source>
        <dbReference type="ARBA" id="ARBA00013080"/>
    </source>
</evidence>
<feature type="binding site" evidence="9">
    <location>
        <begin position="216"/>
        <end position="217"/>
    </location>
    <ligand>
        <name>substrate</name>
    </ligand>
</feature>
<dbReference type="GO" id="GO:0009089">
    <property type="term" value="P:lysine biosynthetic process via diaminopimelate"/>
    <property type="evidence" value="ECO:0007669"/>
    <property type="project" value="UniProtKB-UniRule"/>
</dbReference>
<dbReference type="PANTHER" id="PTHR31689:SF0">
    <property type="entry name" value="DIAMINOPIMELATE EPIMERASE"/>
    <property type="match status" value="1"/>
</dbReference>
<dbReference type="InterPro" id="IPR001653">
    <property type="entry name" value="DAP_epimerase_DapF"/>
</dbReference>
<dbReference type="PANTHER" id="PTHR31689">
    <property type="entry name" value="DIAMINOPIMELATE EPIMERASE, CHLOROPLASTIC"/>
    <property type="match status" value="1"/>
</dbReference>
<accession>A0A346A085</accession>
<dbReference type="PROSITE" id="PS01326">
    <property type="entry name" value="DAP_EPIMERASE"/>
    <property type="match status" value="1"/>
</dbReference>
<feature type="site" description="Could be important to modulate the pK values of the two catalytic cysteine residues" evidence="9">
    <location>
        <position position="167"/>
    </location>
</feature>
<dbReference type="SUPFAM" id="SSF54506">
    <property type="entry name" value="Diaminopimelate epimerase-like"/>
    <property type="match status" value="2"/>
</dbReference>
<evidence type="ECO:0000313" key="12">
    <source>
        <dbReference type="Proteomes" id="UP000254889"/>
    </source>
</evidence>
<evidence type="ECO:0000256" key="8">
    <source>
        <dbReference type="ARBA" id="ARBA00051712"/>
    </source>
</evidence>
<comment type="function">
    <text evidence="9">Catalyzes the stereoinversion of LL-2,6-diaminopimelate (L,L-DAP) to meso-diaminopimelate (meso-DAP), a precursor of L-lysine and an essential component of the bacterial peptidoglycan.</text>
</comment>
<feature type="binding site" evidence="9">
    <location>
        <position position="17"/>
    </location>
    <ligand>
        <name>substrate</name>
    </ligand>
</feature>
<keyword evidence="5 9" id="KW-0028">Amino-acid biosynthesis</keyword>
<proteinExistence type="inferred from homology"/>
<protein>
    <recommendedName>
        <fullName evidence="3 9">Diaminopimelate epimerase</fullName>
        <shortName evidence="9">DAP epimerase</shortName>
        <ecNumber evidence="3 9">5.1.1.7</ecNumber>
    </recommendedName>
    <alternativeName>
        <fullName evidence="9">PLP-independent amino acid racemase</fullName>
    </alternativeName>
</protein>
<comment type="similarity">
    <text evidence="2 9">Belongs to the diaminopimelate epimerase family.</text>
</comment>
<dbReference type="UniPathway" id="UPA00034">
    <property type="reaction ID" value="UER00025"/>
</dbReference>
<dbReference type="GO" id="GO:0008837">
    <property type="term" value="F:diaminopimelate epimerase activity"/>
    <property type="evidence" value="ECO:0007669"/>
    <property type="project" value="UniProtKB-UniRule"/>
</dbReference>
<evidence type="ECO:0000256" key="5">
    <source>
        <dbReference type="ARBA" id="ARBA00022605"/>
    </source>
</evidence>
<feature type="active site" description="Proton acceptor" evidence="9">
    <location>
        <position position="225"/>
    </location>
</feature>
<dbReference type="Gene3D" id="3.10.310.10">
    <property type="entry name" value="Diaminopimelate Epimerase, Chain A, domain 1"/>
    <property type="match status" value="2"/>
</dbReference>
<feature type="site" description="Could be important to modulate the pK values of the two catalytic cysteine residues" evidence="9">
    <location>
        <position position="216"/>
    </location>
</feature>
<name>A0A346A085_9HYPH</name>
<reference evidence="11 12" key="1">
    <citation type="submission" date="2018-07" db="EMBL/GenBank/DDBJ databases">
        <authorList>
            <person name="Quirk P.G."/>
            <person name="Krulwich T.A."/>
        </authorList>
    </citation>
    <scope>NUCLEOTIDE SEQUENCE [LARGE SCALE GENOMIC DNA]</scope>
    <source>
        <strain evidence="11 12">CC-BB4</strain>
    </source>
</reference>
<feature type="binding site" evidence="9">
    <location>
        <begin position="79"/>
        <end position="80"/>
    </location>
    <ligand>
        <name>substrate</name>
    </ligand>
</feature>
<keyword evidence="12" id="KW-1185">Reference proteome</keyword>
<organism evidence="11 12">
    <name type="scientific">Pseudolabrys taiwanensis</name>
    <dbReference type="NCBI Taxonomy" id="331696"/>
    <lineage>
        <taxon>Bacteria</taxon>
        <taxon>Pseudomonadati</taxon>
        <taxon>Pseudomonadota</taxon>
        <taxon>Alphaproteobacteria</taxon>
        <taxon>Hyphomicrobiales</taxon>
        <taxon>Xanthobacteraceae</taxon>
        <taxon>Pseudolabrys</taxon>
    </lineage>
</organism>
<evidence type="ECO:0000256" key="2">
    <source>
        <dbReference type="ARBA" id="ARBA00010219"/>
    </source>
</evidence>
<dbReference type="OrthoDB" id="9805408at2"/>
<dbReference type="Proteomes" id="UP000254889">
    <property type="component" value="Chromosome"/>
</dbReference>
<gene>
    <name evidence="9" type="primary">dapF</name>
    <name evidence="11" type="ORF">DW352_19885</name>
</gene>
<comment type="catalytic activity">
    <reaction evidence="8 9">
        <text>(2S,6S)-2,6-diaminopimelate = meso-2,6-diaminopimelate</text>
        <dbReference type="Rhea" id="RHEA:15393"/>
        <dbReference type="ChEBI" id="CHEBI:57609"/>
        <dbReference type="ChEBI" id="CHEBI:57791"/>
        <dbReference type="EC" id="5.1.1.7"/>
    </reaction>
</comment>
<dbReference type="Pfam" id="PF01678">
    <property type="entry name" value="DAP_epimerase"/>
    <property type="match status" value="2"/>
</dbReference>
<evidence type="ECO:0000256" key="9">
    <source>
        <dbReference type="HAMAP-Rule" id="MF_00197"/>
    </source>
</evidence>
<feature type="active site" evidence="10">
    <location>
        <position position="78"/>
    </location>
</feature>
<evidence type="ECO:0000256" key="4">
    <source>
        <dbReference type="ARBA" id="ARBA00022490"/>
    </source>
</evidence>
<keyword evidence="4 9" id="KW-0963">Cytoplasm</keyword>
<comment type="subcellular location">
    <subcellularLocation>
        <location evidence="9">Cytoplasm</location>
    </subcellularLocation>
</comment>
<dbReference type="EMBL" id="CP031417">
    <property type="protein sequence ID" value="AXK82582.1"/>
    <property type="molecule type" value="Genomic_DNA"/>
</dbReference>
<feature type="binding site" evidence="9">
    <location>
        <position position="165"/>
    </location>
    <ligand>
        <name>substrate</name>
    </ligand>
</feature>
<comment type="subunit">
    <text evidence="9">Homodimer.</text>
</comment>
<evidence type="ECO:0000256" key="10">
    <source>
        <dbReference type="PROSITE-ProRule" id="PRU10125"/>
    </source>
</evidence>
<feature type="active site" description="Proton donor" evidence="9">
    <location>
        <position position="78"/>
    </location>
</feature>
<feature type="binding site" evidence="9">
    <location>
        <position position="198"/>
    </location>
    <ligand>
        <name>substrate</name>
    </ligand>
</feature>
<feature type="binding site" evidence="9">
    <location>
        <begin position="226"/>
        <end position="227"/>
    </location>
    <ligand>
        <name>substrate</name>
    </ligand>
</feature>
<dbReference type="HAMAP" id="MF_00197">
    <property type="entry name" value="DAP_epimerase"/>
    <property type="match status" value="1"/>
</dbReference>